<feature type="compositionally biased region" description="Basic residues" evidence="3">
    <location>
        <begin position="132"/>
        <end position="145"/>
    </location>
</feature>
<dbReference type="OrthoDB" id="340227at2759"/>
<dbReference type="EMBL" id="MTSL01000174">
    <property type="protein sequence ID" value="PJF17470.1"/>
    <property type="molecule type" value="Genomic_DNA"/>
</dbReference>
<protein>
    <recommendedName>
        <fullName evidence="4">HTH La-type RNA-binding domain-containing protein</fullName>
    </recommendedName>
</protein>
<feature type="domain" description="HTH La-type RNA-binding" evidence="4">
    <location>
        <begin position="167"/>
        <end position="256"/>
    </location>
</feature>
<dbReference type="SUPFAM" id="SSF46785">
    <property type="entry name" value="Winged helix' DNA-binding domain"/>
    <property type="match status" value="1"/>
</dbReference>
<dbReference type="GO" id="GO:0045727">
    <property type="term" value="P:positive regulation of translation"/>
    <property type="evidence" value="ECO:0007669"/>
    <property type="project" value="TreeGrafter"/>
</dbReference>
<dbReference type="SMART" id="SM00715">
    <property type="entry name" value="LA"/>
    <property type="match status" value="1"/>
</dbReference>
<dbReference type="InterPro" id="IPR006607">
    <property type="entry name" value="DM15"/>
</dbReference>
<dbReference type="PROSITE" id="PS50961">
    <property type="entry name" value="HTH_LA"/>
    <property type="match status" value="1"/>
</dbReference>
<dbReference type="PANTHER" id="PTHR22792:SF132">
    <property type="entry name" value="LA-RELATED PROTEIN 1"/>
    <property type="match status" value="1"/>
</dbReference>
<gene>
    <name evidence="5" type="ORF">PSACC_02721</name>
</gene>
<keyword evidence="1 2" id="KW-0694">RNA-binding</keyword>
<dbReference type="GO" id="GO:0000339">
    <property type="term" value="F:RNA cap binding"/>
    <property type="evidence" value="ECO:0007669"/>
    <property type="project" value="InterPro"/>
</dbReference>
<dbReference type="SMART" id="SM00684">
    <property type="entry name" value="DM15"/>
    <property type="match status" value="3"/>
</dbReference>
<dbReference type="InterPro" id="IPR045180">
    <property type="entry name" value="La_dom_prot"/>
</dbReference>
<sequence length="622" mass="71347">MSILEVVKSSESQESIPCVESQENVSCVESPDLQECTLGAESPDLQERVSRVESPACGPWKPIMKVEPVVIVAETPDEQQHDAGEAKEKRNRKQWVPLGEVLPEVASVAFSSRSSSKERRSANSAMASPSSKGRRAAPRKSKRNSPTKESPSRSSSVTPRPEKSIVSVSRLQTMLAARAQLEYYLSVENLCRDVHLRLKMDNEGWVEIESILQFNRMKSICNDPYIVLESLIGSETVEVVETCIRRKGDWQQWVIPEAAREAMSVEHSDRHHAEDYEHLRELKAAAVAKKGDSDLSELEDDDVDSIVIFAPQHKLLRRRIRERNIIHYDRNISSQEISEAINDGMDHFQEATEVVKAEPKVGVVSREVFEQLKTAVAEEFLKESALPSRKKSIVFVPAPAVPAKEEFDHAVGWVLGAAPRHPVWDRIRMQRRAQVAASIEGSAALAPVEETRSVLIAEHPSHELLRENGFEMHKYKRYHDRAINERLRLGIGRSHEMNTLYRFWSHFLRDHFNRRMYDEFRGMATEDATYGYRYGLECLFRFYSYGLERKFRSEIYIDFQQLALADYRAGFLYGLEKFWAFMHYRPDKEVNVLKVRPELQEALQKHSSLESFREGFAKVTLN</sequence>
<dbReference type="Pfam" id="PF21071">
    <property type="entry name" value="LARP1_HEAT"/>
    <property type="match status" value="1"/>
</dbReference>
<feature type="compositionally biased region" description="Low complexity" evidence="3">
    <location>
        <begin position="147"/>
        <end position="159"/>
    </location>
</feature>
<evidence type="ECO:0000256" key="3">
    <source>
        <dbReference type="SAM" id="MobiDB-lite"/>
    </source>
</evidence>
<evidence type="ECO:0000313" key="6">
    <source>
        <dbReference type="Proteomes" id="UP000240830"/>
    </source>
</evidence>
<accession>A0A2H9TIN2</accession>
<evidence type="ECO:0000256" key="1">
    <source>
        <dbReference type="ARBA" id="ARBA00022884"/>
    </source>
</evidence>
<dbReference type="GO" id="GO:0010494">
    <property type="term" value="C:cytoplasmic stress granule"/>
    <property type="evidence" value="ECO:0007669"/>
    <property type="project" value="TreeGrafter"/>
</dbReference>
<reference evidence="5 6" key="1">
    <citation type="submission" date="2016-10" db="EMBL/GenBank/DDBJ databases">
        <title>The genome of Paramicrosporidium saccamoebae is the missing link in understanding Cryptomycota and Microsporidia evolution.</title>
        <authorList>
            <person name="Quandt C.A."/>
            <person name="Beaudet D."/>
            <person name="Corsaro D."/>
            <person name="Michel R."/>
            <person name="Corradi N."/>
            <person name="James T."/>
        </authorList>
    </citation>
    <scope>NUCLEOTIDE SEQUENCE [LARGE SCALE GENOMIC DNA]</scope>
    <source>
        <strain evidence="5 6">KSL3</strain>
    </source>
</reference>
<organism evidence="5 6">
    <name type="scientific">Paramicrosporidium saccamoebae</name>
    <dbReference type="NCBI Taxonomy" id="1246581"/>
    <lineage>
        <taxon>Eukaryota</taxon>
        <taxon>Fungi</taxon>
        <taxon>Fungi incertae sedis</taxon>
        <taxon>Cryptomycota</taxon>
        <taxon>Cryptomycota incertae sedis</taxon>
        <taxon>Paramicrosporidium</taxon>
    </lineage>
</organism>
<dbReference type="Proteomes" id="UP000240830">
    <property type="component" value="Unassembled WGS sequence"/>
</dbReference>
<dbReference type="GO" id="GO:0005829">
    <property type="term" value="C:cytosol"/>
    <property type="evidence" value="ECO:0007669"/>
    <property type="project" value="TreeGrafter"/>
</dbReference>
<dbReference type="CDD" id="cd07323">
    <property type="entry name" value="LAM"/>
    <property type="match status" value="1"/>
</dbReference>
<name>A0A2H9TIN2_9FUNG</name>
<dbReference type="Pfam" id="PF05383">
    <property type="entry name" value="La"/>
    <property type="match status" value="1"/>
</dbReference>
<feature type="region of interest" description="Disordered" evidence="3">
    <location>
        <begin position="109"/>
        <end position="164"/>
    </location>
</feature>
<keyword evidence="6" id="KW-1185">Reference proteome</keyword>
<dbReference type="Gene3D" id="1.10.10.10">
    <property type="entry name" value="Winged helix-like DNA-binding domain superfamily/Winged helix DNA-binding domain"/>
    <property type="match status" value="1"/>
</dbReference>
<dbReference type="STRING" id="1246581.A0A2H9TIN2"/>
<evidence type="ECO:0000256" key="2">
    <source>
        <dbReference type="PROSITE-ProRule" id="PRU00332"/>
    </source>
</evidence>
<evidence type="ECO:0000313" key="5">
    <source>
        <dbReference type="EMBL" id="PJF17470.1"/>
    </source>
</evidence>
<dbReference type="InterPro" id="IPR036388">
    <property type="entry name" value="WH-like_DNA-bd_sf"/>
</dbReference>
<evidence type="ECO:0000259" key="4">
    <source>
        <dbReference type="PROSITE" id="PS50961"/>
    </source>
</evidence>
<dbReference type="AlphaFoldDB" id="A0A2H9TIN2"/>
<comment type="caution">
    <text evidence="5">The sequence shown here is derived from an EMBL/GenBank/DDBJ whole genome shotgun (WGS) entry which is preliminary data.</text>
</comment>
<proteinExistence type="predicted"/>
<dbReference type="InterPro" id="IPR006630">
    <property type="entry name" value="La_HTH"/>
</dbReference>
<dbReference type="PANTHER" id="PTHR22792">
    <property type="entry name" value="LUPUS LA PROTEIN-RELATED"/>
    <property type="match status" value="1"/>
</dbReference>
<dbReference type="GO" id="GO:0048255">
    <property type="term" value="P:mRNA stabilization"/>
    <property type="evidence" value="ECO:0007669"/>
    <property type="project" value="InterPro"/>
</dbReference>
<dbReference type="InterPro" id="IPR036390">
    <property type="entry name" value="WH_DNA-bd_sf"/>
</dbReference>